<dbReference type="AlphaFoldDB" id="A0A1C9W7K1"/>
<feature type="domain" description="TonB-dependent receptor-like beta-barrel" evidence="11">
    <location>
        <begin position="425"/>
        <end position="860"/>
    </location>
</feature>
<evidence type="ECO:0000256" key="1">
    <source>
        <dbReference type="ARBA" id="ARBA00004571"/>
    </source>
</evidence>
<evidence type="ECO:0000256" key="5">
    <source>
        <dbReference type="ARBA" id="ARBA00023077"/>
    </source>
</evidence>
<dbReference type="PATRIC" id="fig|1769779.3.peg.1696"/>
<keyword evidence="7 8" id="KW-0998">Cell outer membrane</keyword>
<dbReference type="InterPro" id="IPR039426">
    <property type="entry name" value="TonB-dep_rcpt-like"/>
</dbReference>
<feature type="domain" description="TonB-dependent receptor plug" evidence="12">
    <location>
        <begin position="62"/>
        <end position="171"/>
    </location>
</feature>
<dbReference type="InterPro" id="IPR012910">
    <property type="entry name" value="Plug_dom"/>
</dbReference>
<evidence type="ECO:0000256" key="4">
    <source>
        <dbReference type="ARBA" id="ARBA00022692"/>
    </source>
</evidence>
<evidence type="ECO:0000256" key="7">
    <source>
        <dbReference type="ARBA" id="ARBA00023237"/>
    </source>
</evidence>
<evidence type="ECO:0000256" key="6">
    <source>
        <dbReference type="ARBA" id="ARBA00023136"/>
    </source>
</evidence>
<dbReference type="RefSeq" id="WP_069947184.1">
    <property type="nucleotide sequence ID" value="NZ_CP014143.1"/>
</dbReference>
<comment type="subcellular location">
    <subcellularLocation>
        <location evidence="1 8">Cell outer membrane</location>
        <topology evidence="1 8">Multi-pass membrane protein</topology>
    </subcellularLocation>
</comment>
<evidence type="ECO:0000256" key="8">
    <source>
        <dbReference type="PROSITE-ProRule" id="PRU01360"/>
    </source>
</evidence>
<evidence type="ECO:0000256" key="9">
    <source>
        <dbReference type="RuleBase" id="RU003357"/>
    </source>
</evidence>
<dbReference type="PANTHER" id="PTHR40980">
    <property type="entry name" value="PLUG DOMAIN-CONTAINING PROTEIN"/>
    <property type="match status" value="1"/>
</dbReference>
<dbReference type="InterPro" id="IPR000531">
    <property type="entry name" value="Beta-barrel_TonB"/>
</dbReference>
<dbReference type="Proteomes" id="UP000095672">
    <property type="component" value="Chromosome"/>
</dbReference>
<dbReference type="InterPro" id="IPR036942">
    <property type="entry name" value="Beta-barrel_TonB_sf"/>
</dbReference>
<evidence type="ECO:0000256" key="10">
    <source>
        <dbReference type="SAM" id="SignalP"/>
    </source>
</evidence>
<comment type="similarity">
    <text evidence="8 9">Belongs to the TonB-dependent receptor family.</text>
</comment>
<proteinExistence type="inferred from homology"/>
<dbReference type="Pfam" id="PF07715">
    <property type="entry name" value="Plug"/>
    <property type="match status" value="1"/>
</dbReference>
<sequence precursor="true">MSSNVFHKKLLASGIALALAGAAAPLALAQEEEKKEKQSTQIEEVEVVGFKASLERAIDAKRYSTMVMDSITSEDIGKFPDKNIGDALMRIPGVGIERRFGEADGVSIRGLDPALSLTYLNGQSISTAQWFEGYRPTRGFRSDMLAAELVSALEVYKSPRADLPEGSIGGTVNIKTSRPLDLASGTARGSVEYQYSENAERWDPAYSGLYSWKSDDEKFGVLVSASHQERFTTYDAMENYYGAGVSAKNVEPAGDFTNATWGAGHAIFQQQRERTAYNFTAQYQPTEQLDIVANYLNFELSADNVNSNYLVVPGRTDDISNVTASKEFPAGNGILKHDSILGNVSGESGDDYWFGPDSFFRNTNPEAQAFDLDVTYTHDLFEAHAQVGHTEAAGDIIVIGYFGKINAANADVAGLTGDEVLTLDLTGNKLGVDFQGFDPSNPGNYPLEIRENNPHIEDSDEETYVQFDLTVPIDNGGYITSVKTGLKYQDHTNERHLYNFTAQIPASLALGNATYADLPVNTGCGQYEETAKSNTLTCLPTLDLDGIRSLSSQLTPGNTRERESLSDFYEIQEDKLALYAMAEFEYDKLSGNFGVRYVDYELESIANQQANDEWLLGVPTSNDYSEILPSLNVVYQLQDDLLLRGAVARVMSLPNYQDLRNTFSYNSTTLTGSAGNPYLDPWLANQFDLGVEWYFADGALASATYFRKDIESFLFSISELETLDIIDENTGETVTRQLEVSRTRNGGEASVQGLELQLQTEIAYGFGVSTNYTFTDAEVVDNNGVSGLNLPGNSEDMWNVTGYWENDRYSARLMANHRGEFFNGIRIGTASETEAFTSLDVAFSADVTDNVTLSLQGVNLTGELYRTKNSQDNWDGIFQLINDGGTRWFMNASVKF</sequence>
<keyword evidence="14" id="KW-1185">Reference proteome</keyword>
<dbReference type="NCBIfam" id="TIGR01782">
    <property type="entry name" value="TonB-Xanth-Caul"/>
    <property type="match status" value="1"/>
</dbReference>
<gene>
    <name evidence="13" type="primary">cirA_11</name>
    <name evidence="13" type="ORF">AUP74_01696</name>
</gene>
<keyword evidence="4 8" id="KW-0812">Transmembrane</keyword>
<evidence type="ECO:0000256" key="2">
    <source>
        <dbReference type="ARBA" id="ARBA00022448"/>
    </source>
</evidence>
<keyword evidence="5 9" id="KW-0798">TonB box</keyword>
<keyword evidence="6 8" id="KW-0472">Membrane</keyword>
<feature type="chain" id="PRO_5008895534" evidence="10">
    <location>
        <begin position="30"/>
        <end position="896"/>
    </location>
</feature>
<evidence type="ECO:0000313" key="13">
    <source>
        <dbReference type="EMBL" id="AOS97127.1"/>
    </source>
</evidence>
<protein>
    <submittedName>
        <fullName evidence="13">Colicin I receptor</fullName>
    </submittedName>
</protein>
<keyword evidence="2 8" id="KW-0813">Transport</keyword>
<dbReference type="Gene3D" id="2.40.170.20">
    <property type="entry name" value="TonB-dependent receptor, beta-barrel domain"/>
    <property type="match status" value="1"/>
</dbReference>
<keyword evidence="3 8" id="KW-1134">Transmembrane beta strand</keyword>
<keyword evidence="13" id="KW-0675">Receptor</keyword>
<dbReference type="STRING" id="1769779.AUP74_01696"/>
<dbReference type="EMBL" id="CP014143">
    <property type="protein sequence ID" value="AOS97127.1"/>
    <property type="molecule type" value="Genomic_DNA"/>
</dbReference>
<evidence type="ECO:0000256" key="3">
    <source>
        <dbReference type="ARBA" id="ARBA00022452"/>
    </source>
</evidence>
<dbReference type="PROSITE" id="PS52016">
    <property type="entry name" value="TONB_DEPENDENT_REC_3"/>
    <property type="match status" value="1"/>
</dbReference>
<dbReference type="SUPFAM" id="SSF56935">
    <property type="entry name" value="Porins"/>
    <property type="match status" value="1"/>
</dbReference>
<feature type="signal peptide" evidence="10">
    <location>
        <begin position="1"/>
        <end position="29"/>
    </location>
</feature>
<dbReference type="KEGG" id="micc:AUP74_01696"/>
<dbReference type="InterPro" id="IPR010104">
    <property type="entry name" value="TonB_rcpt_bac"/>
</dbReference>
<dbReference type="OrthoDB" id="8727862at2"/>
<dbReference type="PANTHER" id="PTHR40980:SF3">
    <property type="entry name" value="TONB-DEPENDENT RECEPTOR-LIKE BETA-BARREL DOMAIN-CONTAINING PROTEIN"/>
    <property type="match status" value="1"/>
</dbReference>
<keyword evidence="10" id="KW-0732">Signal</keyword>
<evidence type="ECO:0000259" key="11">
    <source>
        <dbReference type="Pfam" id="PF00593"/>
    </source>
</evidence>
<organism evidence="13 14">
    <name type="scientific">Microbulbifer aggregans</name>
    <dbReference type="NCBI Taxonomy" id="1769779"/>
    <lineage>
        <taxon>Bacteria</taxon>
        <taxon>Pseudomonadati</taxon>
        <taxon>Pseudomonadota</taxon>
        <taxon>Gammaproteobacteria</taxon>
        <taxon>Cellvibrionales</taxon>
        <taxon>Microbulbiferaceae</taxon>
        <taxon>Microbulbifer</taxon>
    </lineage>
</organism>
<accession>A0A1C9W7K1</accession>
<evidence type="ECO:0000313" key="14">
    <source>
        <dbReference type="Proteomes" id="UP000095672"/>
    </source>
</evidence>
<dbReference type="InterPro" id="IPR037066">
    <property type="entry name" value="Plug_dom_sf"/>
</dbReference>
<name>A0A1C9W7K1_9GAMM</name>
<dbReference type="Gene3D" id="2.170.130.10">
    <property type="entry name" value="TonB-dependent receptor, plug domain"/>
    <property type="match status" value="1"/>
</dbReference>
<dbReference type="Pfam" id="PF00593">
    <property type="entry name" value="TonB_dep_Rec_b-barrel"/>
    <property type="match status" value="1"/>
</dbReference>
<evidence type="ECO:0000259" key="12">
    <source>
        <dbReference type="Pfam" id="PF07715"/>
    </source>
</evidence>
<dbReference type="CDD" id="cd01347">
    <property type="entry name" value="ligand_gated_channel"/>
    <property type="match status" value="1"/>
</dbReference>
<dbReference type="GO" id="GO:0009279">
    <property type="term" value="C:cell outer membrane"/>
    <property type="evidence" value="ECO:0007669"/>
    <property type="project" value="UniProtKB-SubCell"/>
</dbReference>
<reference evidence="14" key="1">
    <citation type="submission" date="2016-01" db="EMBL/GenBank/DDBJ databases">
        <title>Complete genome sequence of Microbulbifer sp. CCB-MM1, a halophile isolated from Matang Mangrove Forest, Perak.</title>
        <authorList>
            <person name="Moh T.H."/>
            <person name="Dinesh B."/>
            <person name="Lau N.-S."/>
            <person name="Go F."/>
            <person name="Alexander Chong S.-C."/>
        </authorList>
    </citation>
    <scope>NUCLEOTIDE SEQUENCE [LARGE SCALE GENOMIC DNA]</scope>
    <source>
        <strain evidence="14">CCB-MM1</strain>
    </source>
</reference>